<dbReference type="Gene3D" id="1.20.120.160">
    <property type="entry name" value="HPT domain"/>
    <property type="match status" value="1"/>
</dbReference>
<evidence type="ECO:0000256" key="7">
    <source>
        <dbReference type="ARBA" id="ARBA00022741"/>
    </source>
</evidence>
<organism evidence="16 17">
    <name type="scientific">Thermomonas brevis</name>
    <dbReference type="NCBI Taxonomy" id="215691"/>
    <lineage>
        <taxon>Bacteria</taxon>
        <taxon>Pseudomonadati</taxon>
        <taxon>Pseudomonadota</taxon>
        <taxon>Gammaproteobacteria</taxon>
        <taxon>Lysobacterales</taxon>
        <taxon>Lysobacteraceae</taxon>
        <taxon>Thermomonas</taxon>
    </lineage>
</organism>
<dbReference type="InterPro" id="IPR004358">
    <property type="entry name" value="Sig_transdc_His_kin-like_C"/>
</dbReference>
<reference evidence="16 17" key="1">
    <citation type="submission" date="2020-08" db="EMBL/GenBank/DDBJ databases">
        <title>Genome sequence of Thermomonas brevis KACC 16975T.</title>
        <authorList>
            <person name="Hyun D.-W."/>
            <person name="Bae J.-W."/>
        </authorList>
    </citation>
    <scope>NUCLEOTIDE SEQUENCE [LARGE SCALE GENOMIC DNA]</scope>
    <source>
        <strain evidence="16 17">KACC 16975</strain>
    </source>
</reference>
<name>A0A7G9QTJ9_9GAMM</name>
<dbReference type="InterPro" id="IPR036641">
    <property type="entry name" value="HPT_dom_sf"/>
</dbReference>
<evidence type="ECO:0000256" key="6">
    <source>
        <dbReference type="ARBA" id="ARBA00022679"/>
    </source>
</evidence>
<dbReference type="InterPro" id="IPR003594">
    <property type="entry name" value="HATPase_dom"/>
</dbReference>
<dbReference type="InterPro" id="IPR004105">
    <property type="entry name" value="CheA-like_dim"/>
</dbReference>
<evidence type="ECO:0000256" key="4">
    <source>
        <dbReference type="ARBA" id="ARBA00022500"/>
    </source>
</evidence>
<dbReference type="SMART" id="SM01231">
    <property type="entry name" value="H-kinase_dim"/>
    <property type="match status" value="1"/>
</dbReference>
<evidence type="ECO:0000256" key="1">
    <source>
        <dbReference type="ARBA" id="ARBA00000085"/>
    </source>
</evidence>
<dbReference type="Gene3D" id="3.30.565.10">
    <property type="entry name" value="Histidine kinase-like ATPase, C-terminal domain"/>
    <property type="match status" value="1"/>
</dbReference>
<dbReference type="SUPFAM" id="SSF50341">
    <property type="entry name" value="CheW-like"/>
    <property type="match status" value="1"/>
</dbReference>
<dbReference type="InterPro" id="IPR008207">
    <property type="entry name" value="Sig_transdc_His_kin_Hpt_dom"/>
</dbReference>
<dbReference type="KEGG" id="tbv:H9L17_00305"/>
<dbReference type="PANTHER" id="PTHR43395">
    <property type="entry name" value="SENSOR HISTIDINE KINASE CHEA"/>
    <property type="match status" value="1"/>
</dbReference>
<dbReference type="CDD" id="cd00731">
    <property type="entry name" value="CheA_reg"/>
    <property type="match status" value="1"/>
</dbReference>
<keyword evidence="5 12" id="KW-0597">Phosphoprotein</keyword>
<evidence type="ECO:0000256" key="9">
    <source>
        <dbReference type="ARBA" id="ARBA00022840"/>
    </source>
</evidence>
<dbReference type="InterPro" id="IPR037006">
    <property type="entry name" value="CheA-like_homodim_sf"/>
</dbReference>
<keyword evidence="7" id="KW-0547">Nucleotide-binding</keyword>
<feature type="modified residue" description="Phosphohistidine" evidence="12">
    <location>
        <position position="46"/>
    </location>
</feature>
<dbReference type="InterPro" id="IPR051315">
    <property type="entry name" value="Bact_Chemotaxis_CheA"/>
</dbReference>
<dbReference type="PRINTS" id="PR00344">
    <property type="entry name" value="BCTRLSENSOR"/>
</dbReference>
<dbReference type="EMBL" id="CP060711">
    <property type="protein sequence ID" value="QNN46674.1"/>
    <property type="molecule type" value="Genomic_DNA"/>
</dbReference>
<evidence type="ECO:0000313" key="17">
    <source>
        <dbReference type="Proteomes" id="UP000515977"/>
    </source>
</evidence>
<dbReference type="SMART" id="SM00387">
    <property type="entry name" value="HATPase_c"/>
    <property type="match status" value="1"/>
</dbReference>
<evidence type="ECO:0000256" key="3">
    <source>
        <dbReference type="ARBA" id="ARBA00021495"/>
    </source>
</evidence>
<evidence type="ECO:0000256" key="12">
    <source>
        <dbReference type="PROSITE-ProRule" id="PRU00110"/>
    </source>
</evidence>
<dbReference type="Pfam" id="PF01584">
    <property type="entry name" value="CheW"/>
    <property type="match status" value="1"/>
</dbReference>
<dbReference type="SUPFAM" id="SSF55874">
    <property type="entry name" value="ATPase domain of HSP90 chaperone/DNA topoisomerase II/histidine kinase"/>
    <property type="match status" value="1"/>
</dbReference>
<dbReference type="GO" id="GO:0006935">
    <property type="term" value="P:chemotaxis"/>
    <property type="evidence" value="ECO:0007669"/>
    <property type="project" value="UniProtKB-KW"/>
</dbReference>
<keyword evidence="10" id="KW-0902">Two-component regulatory system</keyword>
<evidence type="ECO:0000259" key="13">
    <source>
        <dbReference type="PROSITE" id="PS50109"/>
    </source>
</evidence>
<dbReference type="InterPro" id="IPR036061">
    <property type="entry name" value="CheW-like_dom_sf"/>
</dbReference>
<keyword evidence="8" id="KW-0418">Kinase</keyword>
<feature type="domain" description="CheW-like" evidence="14">
    <location>
        <begin position="530"/>
        <end position="664"/>
    </location>
</feature>
<evidence type="ECO:0000259" key="15">
    <source>
        <dbReference type="PROSITE" id="PS50894"/>
    </source>
</evidence>
<comment type="catalytic activity">
    <reaction evidence="1">
        <text>ATP + protein L-histidine = ADP + protein N-phospho-L-histidine.</text>
        <dbReference type="EC" id="2.7.13.3"/>
    </reaction>
</comment>
<keyword evidence="6" id="KW-0808">Transferase</keyword>
<dbReference type="Gene3D" id="1.10.287.560">
    <property type="entry name" value="Histidine kinase CheA-like, homodimeric domain"/>
    <property type="match status" value="1"/>
</dbReference>
<dbReference type="PANTHER" id="PTHR43395:SF10">
    <property type="entry name" value="CHEMOTAXIS PROTEIN CHEA"/>
    <property type="match status" value="1"/>
</dbReference>
<dbReference type="Pfam" id="PF02518">
    <property type="entry name" value="HATPase_c"/>
    <property type="match status" value="1"/>
</dbReference>
<dbReference type="AlphaFoldDB" id="A0A7G9QTJ9"/>
<protein>
    <recommendedName>
        <fullName evidence="3">Chemotaxis protein CheA</fullName>
        <ecNumber evidence="2">2.7.13.3</ecNumber>
    </recommendedName>
</protein>
<dbReference type="Proteomes" id="UP000515977">
    <property type="component" value="Chromosome"/>
</dbReference>
<dbReference type="PROSITE" id="PS50894">
    <property type="entry name" value="HPT"/>
    <property type="match status" value="1"/>
</dbReference>
<dbReference type="InterPro" id="IPR002545">
    <property type="entry name" value="CheW-lke_dom"/>
</dbReference>
<comment type="function">
    <text evidence="11">Involved in the transmission of sensory signals from the chemoreceptors to the flagellar motors. CheA is autophosphorylated; it can transfer its phosphate group to either CheB or CheY.</text>
</comment>
<accession>A0A7G9QTJ9</accession>
<dbReference type="GO" id="GO:0000155">
    <property type="term" value="F:phosphorelay sensor kinase activity"/>
    <property type="evidence" value="ECO:0007669"/>
    <property type="project" value="InterPro"/>
</dbReference>
<dbReference type="GO" id="GO:0005524">
    <property type="term" value="F:ATP binding"/>
    <property type="evidence" value="ECO:0007669"/>
    <property type="project" value="UniProtKB-KW"/>
</dbReference>
<dbReference type="Pfam" id="PF01627">
    <property type="entry name" value="Hpt"/>
    <property type="match status" value="1"/>
</dbReference>
<proteinExistence type="predicted"/>
<feature type="domain" description="Histidine kinase" evidence="13">
    <location>
        <begin position="320"/>
        <end position="528"/>
    </location>
</feature>
<dbReference type="SUPFAM" id="SSF47226">
    <property type="entry name" value="Histidine-containing phosphotransfer domain, HPT domain"/>
    <property type="match status" value="1"/>
</dbReference>
<evidence type="ECO:0000256" key="2">
    <source>
        <dbReference type="ARBA" id="ARBA00012438"/>
    </source>
</evidence>
<feature type="domain" description="HPt" evidence="15">
    <location>
        <begin position="1"/>
        <end position="103"/>
    </location>
</feature>
<dbReference type="CDD" id="cd00088">
    <property type="entry name" value="HPT"/>
    <property type="match status" value="1"/>
</dbReference>
<evidence type="ECO:0000259" key="14">
    <source>
        <dbReference type="PROSITE" id="PS50851"/>
    </source>
</evidence>
<dbReference type="FunFam" id="2.30.30.40:FF:000048">
    <property type="entry name" value="Chemotaxis protein CheA, putative"/>
    <property type="match status" value="1"/>
</dbReference>
<dbReference type="SMART" id="SM00260">
    <property type="entry name" value="CheW"/>
    <property type="match status" value="1"/>
</dbReference>
<gene>
    <name evidence="16" type="ORF">H9L17_00305</name>
</gene>
<evidence type="ECO:0000313" key="16">
    <source>
        <dbReference type="EMBL" id="QNN46674.1"/>
    </source>
</evidence>
<keyword evidence="17" id="KW-1185">Reference proteome</keyword>
<keyword evidence="4" id="KW-0145">Chemotaxis</keyword>
<dbReference type="SUPFAM" id="SSF47384">
    <property type="entry name" value="Homodimeric domain of signal transducing histidine kinase"/>
    <property type="match status" value="1"/>
</dbReference>
<sequence length="692" mass="73554">MDITRFHATFFEESRENIAAMEAGLLDMESGGGGGDTIHVVFRAAHSIKGGSATFGFTAIAELTHLLETLLDEARGGKRTLGGEDISALLGSVDALRMLLAATEHGDAIDQPMLTRVRTELERLLSGEAAAPAAAAVASAPASADPTGWSISFEPERSLFLSGNDPLRMLRELGQLGELKVACRDDALPPFAELDPFEAWLAWDLQLVGNVKRAAIEDTFAWVEDQCKLSIEPLAVAAAPAAPAAPEPAPVVAAVKQEAAATKPAAGDAAGGGARHDQVETTIRVAVDKVDALINLVGELVITQAMLAQRSAELDPGLHEQLLAGLGQLDRNTRDLQEAVMSVRMLPVDFAFSRFPRMVRDIASRLGKKVNLKTSGEGTELDKGVIEKIVDPLVHLVRNSIDHGLETTEQRIAAGKPEAGTVTLSAAHQGGHIIIEVGDDGRGLDRERILRKAQERGIPVPENPTDAQVWDLVFAPGFSTAEVLTDLSGRGVGMDVVRKNINALGGQVEIRSRAGEGTTVSIRLPLTMAILDGMTVAVGGEVFILPLNVVVESLQPAADHIKTVAGDSRLLRVREDYVPLLDLATQYGLPAARAEAQPIAVVVESQGQRLALEVDELLGQQQVVVKNLERNYRRIAGVAGATILGDGRVALIVDVGSLSTKTHAVPAAITEEYLQGEMAKVIELSKRVRKVA</sequence>
<dbReference type="CDD" id="cd16916">
    <property type="entry name" value="HATPase_CheA-like"/>
    <property type="match status" value="1"/>
</dbReference>
<dbReference type="Gene3D" id="2.30.30.40">
    <property type="entry name" value="SH3 Domains"/>
    <property type="match status" value="1"/>
</dbReference>
<evidence type="ECO:0000256" key="8">
    <source>
        <dbReference type="ARBA" id="ARBA00022777"/>
    </source>
</evidence>
<dbReference type="SMART" id="SM00073">
    <property type="entry name" value="HPT"/>
    <property type="match status" value="1"/>
</dbReference>
<dbReference type="PROSITE" id="PS50109">
    <property type="entry name" value="HIS_KIN"/>
    <property type="match status" value="1"/>
</dbReference>
<dbReference type="EC" id="2.7.13.3" evidence="2"/>
<dbReference type="InterPro" id="IPR036097">
    <property type="entry name" value="HisK_dim/P_sf"/>
</dbReference>
<dbReference type="GO" id="GO:0005737">
    <property type="term" value="C:cytoplasm"/>
    <property type="evidence" value="ECO:0007669"/>
    <property type="project" value="InterPro"/>
</dbReference>
<evidence type="ECO:0000256" key="10">
    <source>
        <dbReference type="ARBA" id="ARBA00023012"/>
    </source>
</evidence>
<dbReference type="PROSITE" id="PS50851">
    <property type="entry name" value="CHEW"/>
    <property type="match status" value="1"/>
</dbReference>
<dbReference type="InterPro" id="IPR036890">
    <property type="entry name" value="HATPase_C_sf"/>
</dbReference>
<dbReference type="FunFam" id="3.30.565.10:FF:000016">
    <property type="entry name" value="Chemotaxis protein CheA, putative"/>
    <property type="match status" value="1"/>
</dbReference>
<dbReference type="Pfam" id="PF02895">
    <property type="entry name" value="H-kinase_dim"/>
    <property type="match status" value="1"/>
</dbReference>
<dbReference type="InterPro" id="IPR005467">
    <property type="entry name" value="His_kinase_dom"/>
</dbReference>
<keyword evidence="9" id="KW-0067">ATP-binding</keyword>
<evidence type="ECO:0000256" key="11">
    <source>
        <dbReference type="ARBA" id="ARBA00035100"/>
    </source>
</evidence>
<evidence type="ECO:0000256" key="5">
    <source>
        <dbReference type="ARBA" id="ARBA00022553"/>
    </source>
</evidence>